<organism evidence="3 4">
    <name type="scientific">Basidiobolus meristosporus CBS 931.73</name>
    <dbReference type="NCBI Taxonomy" id="1314790"/>
    <lineage>
        <taxon>Eukaryota</taxon>
        <taxon>Fungi</taxon>
        <taxon>Fungi incertae sedis</taxon>
        <taxon>Zoopagomycota</taxon>
        <taxon>Entomophthoromycotina</taxon>
        <taxon>Basidiobolomycetes</taxon>
        <taxon>Basidiobolales</taxon>
        <taxon>Basidiobolaceae</taxon>
        <taxon>Basidiobolus</taxon>
    </lineage>
</organism>
<evidence type="ECO:0000313" key="3">
    <source>
        <dbReference type="EMBL" id="ORX95024.1"/>
    </source>
</evidence>
<gene>
    <name evidence="3" type="ORF">K493DRAFT_315223</name>
</gene>
<evidence type="ECO:0000313" key="4">
    <source>
        <dbReference type="Proteomes" id="UP000193498"/>
    </source>
</evidence>
<reference evidence="3 4" key="1">
    <citation type="submission" date="2016-07" db="EMBL/GenBank/DDBJ databases">
        <title>Pervasive Adenine N6-methylation of Active Genes in Fungi.</title>
        <authorList>
            <consortium name="DOE Joint Genome Institute"/>
            <person name="Mondo S.J."/>
            <person name="Dannebaum R.O."/>
            <person name="Kuo R.C."/>
            <person name="Labutti K."/>
            <person name="Haridas S."/>
            <person name="Kuo A."/>
            <person name="Salamov A."/>
            <person name="Ahrendt S.R."/>
            <person name="Lipzen A."/>
            <person name="Sullivan W."/>
            <person name="Andreopoulos W.B."/>
            <person name="Clum A."/>
            <person name="Lindquist E."/>
            <person name="Daum C."/>
            <person name="Ramamoorthy G.K."/>
            <person name="Gryganskyi A."/>
            <person name="Culley D."/>
            <person name="Magnuson J.K."/>
            <person name="James T.Y."/>
            <person name="O'Malley M.A."/>
            <person name="Stajich J.E."/>
            <person name="Spatafora J.W."/>
            <person name="Visel A."/>
            <person name="Grigoriev I.V."/>
        </authorList>
    </citation>
    <scope>NUCLEOTIDE SEQUENCE [LARGE SCALE GENOMIC DNA]</scope>
    <source>
        <strain evidence="3 4">CBS 931.73</strain>
    </source>
</reference>
<comment type="caution">
    <text evidence="3">The sequence shown here is derived from an EMBL/GenBank/DDBJ whole genome shotgun (WGS) entry which is preliminary data.</text>
</comment>
<keyword evidence="4" id="KW-1185">Reference proteome</keyword>
<name>A0A1Y1YBP2_9FUNG</name>
<dbReference type="EMBL" id="MCFE01000189">
    <property type="protein sequence ID" value="ORX95024.1"/>
    <property type="molecule type" value="Genomic_DNA"/>
</dbReference>
<protein>
    <submittedName>
        <fullName evidence="3">Uncharacterized protein</fullName>
    </submittedName>
</protein>
<dbReference type="AlphaFoldDB" id="A0A1Y1YBP2"/>
<evidence type="ECO:0000256" key="2">
    <source>
        <dbReference type="SAM" id="MobiDB-lite"/>
    </source>
</evidence>
<sequence length="175" mass="19705">MSLLSKSQSSLCRFQRSVLHKHIRYASVLSTSSVPRASENVRLTADMLPPQLRFLIGPHSQHKTEPAPPVQQVKPNPSKAQSVTKAKNALNQIEEVLSMSHQMLKALKIQAERKDLEHKLLVKQVELLREENRATQERLEQLLCKINCLDDTASKSNSSSALKPNTGRGEDDEEY</sequence>
<evidence type="ECO:0000256" key="1">
    <source>
        <dbReference type="SAM" id="Coils"/>
    </source>
</evidence>
<dbReference type="Proteomes" id="UP000193498">
    <property type="component" value="Unassembled WGS sequence"/>
</dbReference>
<accession>A0A1Y1YBP2</accession>
<feature type="coiled-coil region" evidence="1">
    <location>
        <begin position="118"/>
        <end position="152"/>
    </location>
</feature>
<feature type="region of interest" description="Disordered" evidence="2">
    <location>
        <begin position="152"/>
        <end position="175"/>
    </location>
</feature>
<dbReference type="InParanoid" id="A0A1Y1YBP2"/>
<feature type="compositionally biased region" description="Polar residues" evidence="2">
    <location>
        <begin position="154"/>
        <end position="163"/>
    </location>
</feature>
<keyword evidence="1" id="KW-0175">Coiled coil</keyword>
<proteinExistence type="predicted"/>